<protein>
    <recommendedName>
        <fullName evidence="1">diguanylate cyclase</fullName>
        <ecNumber evidence="1">2.7.7.65</ecNumber>
    </recommendedName>
</protein>
<dbReference type="Pfam" id="PF00072">
    <property type="entry name" value="Response_reg"/>
    <property type="match status" value="1"/>
</dbReference>
<feature type="domain" description="Response regulatory" evidence="4">
    <location>
        <begin position="4"/>
        <end position="120"/>
    </location>
</feature>
<dbReference type="InterPro" id="IPR011006">
    <property type="entry name" value="CheY-like_superfamily"/>
</dbReference>
<sequence>MSGKILIVDSVSTNRIVLRVKMLAAKYDVEAVATCAEAMVRIASAPPDLVLINLTDPTDDGHDFCRTLRGDPATCHIAIISVGATDTSTARFGALDAGADDVLPRPISDTLLLARVRSLMRRRNLSRELQMRDGTNRNFGLEETRAPRIAPARITLLSDCTNAAKSMQAQLQAGLNQRIRVTNSDCALIDDDSVGKTDLFVIDGSTAQLSAGQLFRLVADLRARESTRLSAQLILLPRKHTETAAMLLDLGADDLILGDVTADELTLRVRSLLRHKFNQDRLRETLRDGFNAAMTDPLTGLYNRRYAETHLRHIAEKAHATGCQYGLMMIDIDHFKRINDGFGHAAGDRVLCGLADRLRQNFRPEDLVARIGGEEFLIAMPRTTLEEVKAAAQRLRRLVNIRPFPIGDGKSDLHVTISVGVAIDSQNPDEMTSLGDLFQRADAALYVAKANGRDAISVSQTAA</sequence>
<gene>
    <name evidence="6" type="ORF">SAMN04488004_11513</name>
</gene>
<dbReference type="SUPFAM" id="SSF52172">
    <property type="entry name" value="CheY-like"/>
    <property type="match status" value="2"/>
</dbReference>
<dbReference type="Pfam" id="PF00990">
    <property type="entry name" value="GGDEF"/>
    <property type="match status" value="1"/>
</dbReference>
<dbReference type="GO" id="GO:0005886">
    <property type="term" value="C:plasma membrane"/>
    <property type="evidence" value="ECO:0007669"/>
    <property type="project" value="TreeGrafter"/>
</dbReference>
<dbReference type="SUPFAM" id="SSF55073">
    <property type="entry name" value="Nucleotide cyclase"/>
    <property type="match status" value="1"/>
</dbReference>
<evidence type="ECO:0000313" key="7">
    <source>
        <dbReference type="Proteomes" id="UP000199550"/>
    </source>
</evidence>
<dbReference type="PANTHER" id="PTHR45138">
    <property type="entry name" value="REGULATORY COMPONENTS OF SENSORY TRANSDUCTION SYSTEM"/>
    <property type="match status" value="1"/>
</dbReference>
<dbReference type="AlphaFoldDB" id="A0A1I4H133"/>
<proteinExistence type="predicted"/>
<dbReference type="Gene3D" id="3.40.50.2300">
    <property type="match status" value="1"/>
</dbReference>
<dbReference type="PROSITE" id="PS50887">
    <property type="entry name" value="GGDEF"/>
    <property type="match status" value="1"/>
</dbReference>
<organism evidence="6 7">
    <name type="scientific">Loktanella salsilacus</name>
    <dbReference type="NCBI Taxonomy" id="195913"/>
    <lineage>
        <taxon>Bacteria</taxon>
        <taxon>Pseudomonadati</taxon>
        <taxon>Pseudomonadota</taxon>
        <taxon>Alphaproteobacteria</taxon>
        <taxon>Rhodobacterales</taxon>
        <taxon>Roseobacteraceae</taxon>
        <taxon>Loktanella</taxon>
    </lineage>
</organism>
<feature type="domain" description="GGDEF" evidence="5">
    <location>
        <begin position="323"/>
        <end position="461"/>
    </location>
</feature>
<dbReference type="InterPro" id="IPR043128">
    <property type="entry name" value="Rev_trsase/Diguanyl_cyclase"/>
</dbReference>
<dbReference type="InterPro" id="IPR000160">
    <property type="entry name" value="GGDEF_dom"/>
</dbReference>
<name>A0A1I4H133_9RHOB</name>
<dbReference type="EMBL" id="FOTF01000015">
    <property type="protein sequence ID" value="SFL35081.1"/>
    <property type="molecule type" value="Genomic_DNA"/>
</dbReference>
<dbReference type="FunFam" id="3.30.70.270:FF:000001">
    <property type="entry name" value="Diguanylate cyclase domain protein"/>
    <property type="match status" value="1"/>
</dbReference>
<dbReference type="STRING" id="195913.SAMN04488004_11513"/>
<dbReference type="EC" id="2.7.7.65" evidence="1"/>
<dbReference type="InterPro" id="IPR050469">
    <property type="entry name" value="Diguanylate_Cyclase"/>
</dbReference>
<dbReference type="GO" id="GO:0052621">
    <property type="term" value="F:diguanylate cyclase activity"/>
    <property type="evidence" value="ECO:0007669"/>
    <property type="project" value="UniProtKB-EC"/>
</dbReference>
<dbReference type="Proteomes" id="UP000199550">
    <property type="component" value="Unassembled WGS sequence"/>
</dbReference>
<evidence type="ECO:0000256" key="1">
    <source>
        <dbReference type="ARBA" id="ARBA00012528"/>
    </source>
</evidence>
<dbReference type="NCBIfam" id="TIGR00254">
    <property type="entry name" value="GGDEF"/>
    <property type="match status" value="1"/>
</dbReference>
<evidence type="ECO:0000256" key="3">
    <source>
        <dbReference type="PROSITE-ProRule" id="PRU00169"/>
    </source>
</evidence>
<dbReference type="CDD" id="cd01949">
    <property type="entry name" value="GGDEF"/>
    <property type="match status" value="1"/>
</dbReference>
<dbReference type="InterPro" id="IPR029787">
    <property type="entry name" value="Nucleotide_cyclase"/>
</dbReference>
<dbReference type="GO" id="GO:0000160">
    <property type="term" value="P:phosphorelay signal transduction system"/>
    <property type="evidence" value="ECO:0007669"/>
    <property type="project" value="InterPro"/>
</dbReference>
<comment type="catalytic activity">
    <reaction evidence="2">
        <text>2 GTP = 3',3'-c-di-GMP + 2 diphosphate</text>
        <dbReference type="Rhea" id="RHEA:24898"/>
        <dbReference type="ChEBI" id="CHEBI:33019"/>
        <dbReference type="ChEBI" id="CHEBI:37565"/>
        <dbReference type="ChEBI" id="CHEBI:58805"/>
        <dbReference type="EC" id="2.7.7.65"/>
    </reaction>
</comment>
<comment type="caution">
    <text evidence="3">Lacks conserved residue(s) required for the propagation of feature annotation.</text>
</comment>
<dbReference type="SMART" id="SM00448">
    <property type="entry name" value="REC"/>
    <property type="match status" value="1"/>
</dbReference>
<evidence type="ECO:0000313" key="6">
    <source>
        <dbReference type="EMBL" id="SFL35081.1"/>
    </source>
</evidence>
<keyword evidence="7" id="KW-1185">Reference proteome</keyword>
<dbReference type="GO" id="GO:1902201">
    <property type="term" value="P:negative regulation of bacterial-type flagellum-dependent cell motility"/>
    <property type="evidence" value="ECO:0007669"/>
    <property type="project" value="TreeGrafter"/>
</dbReference>
<dbReference type="PANTHER" id="PTHR45138:SF9">
    <property type="entry name" value="DIGUANYLATE CYCLASE DGCM-RELATED"/>
    <property type="match status" value="1"/>
</dbReference>
<accession>A0A1I4H133</accession>
<evidence type="ECO:0000256" key="2">
    <source>
        <dbReference type="ARBA" id="ARBA00034247"/>
    </source>
</evidence>
<dbReference type="OrthoDB" id="9812260at2"/>
<evidence type="ECO:0000259" key="4">
    <source>
        <dbReference type="PROSITE" id="PS50110"/>
    </source>
</evidence>
<dbReference type="Gene3D" id="3.30.70.270">
    <property type="match status" value="1"/>
</dbReference>
<reference evidence="6 7" key="1">
    <citation type="submission" date="2016-10" db="EMBL/GenBank/DDBJ databases">
        <authorList>
            <person name="de Groot N.N."/>
        </authorList>
    </citation>
    <scope>NUCLEOTIDE SEQUENCE [LARGE SCALE GENOMIC DNA]</scope>
    <source>
        <strain evidence="6 7">DSM 16199</strain>
    </source>
</reference>
<dbReference type="RefSeq" id="WP_090190310.1">
    <property type="nucleotide sequence ID" value="NZ_CP072991.1"/>
</dbReference>
<dbReference type="PROSITE" id="PS50110">
    <property type="entry name" value="RESPONSE_REGULATORY"/>
    <property type="match status" value="1"/>
</dbReference>
<dbReference type="SMART" id="SM00267">
    <property type="entry name" value="GGDEF"/>
    <property type="match status" value="1"/>
</dbReference>
<dbReference type="GO" id="GO:0043709">
    <property type="term" value="P:cell adhesion involved in single-species biofilm formation"/>
    <property type="evidence" value="ECO:0007669"/>
    <property type="project" value="TreeGrafter"/>
</dbReference>
<evidence type="ECO:0000259" key="5">
    <source>
        <dbReference type="PROSITE" id="PS50887"/>
    </source>
</evidence>
<dbReference type="InterPro" id="IPR001789">
    <property type="entry name" value="Sig_transdc_resp-reg_receiver"/>
</dbReference>